<evidence type="ECO:0000256" key="1">
    <source>
        <dbReference type="ARBA" id="ARBA00022801"/>
    </source>
</evidence>
<keyword evidence="9 10" id="KW-0002">3D-structure</keyword>
<evidence type="ECO:0000259" key="3">
    <source>
        <dbReference type="PROSITE" id="PS50054"/>
    </source>
</evidence>
<dbReference type="SMART" id="SM00195">
    <property type="entry name" value="DSPc"/>
    <property type="match status" value="1"/>
</dbReference>
<dbReference type="KEGG" id="tko:TK0241"/>
<name>Q8X270_THEKO</name>
<dbReference type="eggNOG" id="arCOG03413">
    <property type="taxonomic scope" value="Archaea"/>
</dbReference>
<accession>Q5JFR8</accession>
<reference evidence="6" key="1">
    <citation type="journal article" date="2002" name="Biochem. Biophys. Res. Commun.">
        <title>Tk-PTP, protein tyrosine/serine phosphatase from hyperthermophilic archaeon Thermococcus kodakaraensis KOD1: enzymatic characteristics and identification of its substrate proteins.</title>
        <authorList>
            <person name="Jeon S.J."/>
            <person name="Fujiwara S."/>
            <person name="Takagi M."/>
            <person name="Tanaka T."/>
            <person name="Imanaka T."/>
        </authorList>
    </citation>
    <scope>NUCLEOTIDE SEQUENCE</scope>
    <source>
        <strain evidence="6">KOD1</strain>
    </source>
</reference>
<accession>Q8X270</accession>
<dbReference type="InterPro" id="IPR050561">
    <property type="entry name" value="PTP"/>
</dbReference>
<evidence type="ECO:0000256" key="2">
    <source>
        <dbReference type="ARBA" id="ARBA00022912"/>
    </source>
</evidence>
<dbReference type="InterPro" id="IPR029021">
    <property type="entry name" value="Prot-tyrosine_phosphatase-like"/>
</dbReference>
<evidence type="ECO:0000259" key="5">
    <source>
        <dbReference type="PROSITE" id="PS50056"/>
    </source>
</evidence>
<evidence type="ECO:0000313" key="7">
    <source>
        <dbReference type="EMBL" id="BAD84430.1"/>
    </source>
</evidence>
<gene>
    <name evidence="6" type="primary">Tk-ptp</name>
    <name evidence="7" type="ordered locus">TK0241</name>
</gene>
<sequence>MWPSAKFIDGRVAFSRMPAERELDEVARDFDAVVVLVEDYELPYSLDEWEKRGVEVLHGPIPDFTAPSVEQLLEILRWIEERVREGKKVLIHCMGGLGRSGTVGVAWLMYSRGLSLREALMEVRRKRPGAVETQEQMEVLKELEERI</sequence>
<dbReference type="PROSITE" id="PS50055">
    <property type="entry name" value="TYR_PHOSPHATASE_PTP"/>
    <property type="match status" value="1"/>
</dbReference>
<dbReference type="GO" id="GO:0005737">
    <property type="term" value="C:cytoplasm"/>
    <property type="evidence" value="ECO:0000318"/>
    <property type="project" value="GO_Central"/>
</dbReference>
<dbReference type="InterPro" id="IPR000387">
    <property type="entry name" value="Tyr_Pase_dom"/>
</dbReference>
<dbReference type="InterPro" id="IPR016130">
    <property type="entry name" value="Tyr_Pase_AS"/>
</dbReference>
<dbReference type="PDB" id="5Z59">
    <property type="method" value="X-ray"/>
    <property type="resolution" value="1.70 A"/>
    <property type="chains" value="A=1-147"/>
</dbReference>
<dbReference type="Pfam" id="PF00782">
    <property type="entry name" value="DSPc"/>
    <property type="match status" value="1"/>
</dbReference>
<dbReference type="EMBL" id="AB051898">
    <property type="protein sequence ID" value="BAB83049.1"/>
    <property type="molecule type" value="Genomic_DNA"/>
</dbReference>
<dbReference type="EMBL" id="AP006878">
    <property type="protein sequence ID" value="BAD84430.1"/>
    <property type="molecule type" value="Genomic_DNA"/>
</dbReference>
<keyword evidence="8" id="KW-1185">Reference proteome</keyword>
<dbReference type="HOGENOM" id="CLU_047330_4_1_2"/>
<dbReference type="PDBsum" id="5Z59"/>
<reference evidence="9 10" key="3">
    <citation type="journal article" date="2018" name="PLoS ONE">
        <title>Structural study reveals the temperature-dependent conformational flexibility of Tk-PTP, a protein tyrosine phosphatase from Thermococcus kodakaraensis KOD1.</title>
        <authorList>
            <person name="Yun H.Y."/>
            <person name="Lee J."/>
            <person name="Kim H."/>
            <person name="Ryu H."/>
            <person name="Shin H.C."/>
            <person name="Oh B.H."/>
            <person name="Ku B."/>
            <person name="Kim S.J."/>
        </authorList>
    </citation>
    <scope>X-RAY CRYSTALLOGRAPHY (1.70 ANGSTROMS)</scope>
</reference>
<evidence type="ECO:0000313" key="8">
    <source>
        <dbReference type="Proteomes" id="UP000000536"/>
    </source>
</evidence>
<dbReference type="GO" id="GO:0004725">
    <property type="term" value="F:protein tyrosine phosphatase activity"/>
    <property type="evidence" value="ECO:0000318"/>
    <property type="project" value="GO_Central"/>
</dbReference>
<evidence type="ECO:0007829" key="9">
    <source>
        <dbReference type="PDB" id="5Z59"/>
    </source>
</evidence>
<dbReference type="PROSITE" id="PS50054">
    <property type="entry name" value="TYR_PHOSPHATASE_DUAL"/>
    <property type="match status" value="1"/>
</dbReference>
<evidence type="ECO:0000313" key="6">
    <source>
        <dbReference type="EMBL" id="BAB83049.1"/>
    </source>
</evidence>
<dbReference type="STRING" id="69014.TK0241"/>
<dbReference type="InterPro" id="IPR003595">
    <property type="entry name" value="Tyr_Pase_cat"/>
</dbReference>
<dbReference type="OrthoDB" id="117569at2157"/>
<dbReference type="PANTHER" id="PTHR23339">
    <property type="entry name" value="TYROSINE SPECIFIC PROTEIN PHOSPHATASE AND DUAL SPECIFICITY PROTEIN PHOSPHATASE"/>
    <property type="match status" value="1"/>
</dbReference>
<dbReference type="InterPro" id="IPR000340">
    <property type="entry name" value="Dual-sp_phosphatase_cat-dom"/>
</dbReference>
<dbReference type="GeneID" id="78446745"/>
<dbReference type="PROSITE" id="PS50056">
    <property type="entry name" value="TYR_PHOSPHATASE_2"/>
    <property type="match status" value="1"/>
</dbReference>
<dbReference type="BRENDA" id="3.1.3.16">
    <property type="organism ID" value="5246"/>
</dbReference>
<dbReference type="EnsemblBacteria" id="BAD84430">
    <property type="protein sequence ID" value="BAD84430"/>
    <property type="gene ID" value="TK0241"/>
</dbReference>
<feature type="domain" description="Tyrosine-protein phosphatase" evidence="3">
    <location>
        <begin position="2"/>
        <end position="147"/>
    </location>
</feature>
<dbReference type="PROSITE" id="PS00383">
    <property type="entry name" value="TYR_PHOSPHATASE_1"/>
    <property type="match status" value="1"/>
</dbReference>
<proteinExistence type="evidence at protein level"/>
<dbReference type="PDB" id="5Z5A">
    <property type="method" value="X-ray"/>
    <property type="resolution" value="1.80 A"/>
    <property type="chains" value="A/B/C=1-147"/>
</dbReference>
<organism evidence="6">
    <name type="scientific">Thermococcus kodakarensis (strain ATCC BAA-918 / JCM 12380 / KOD1)</name>
    <name type="common">Pyrococcus kodakaraensis (strain KOD1)</name>
    <dbReference type="NCBI Taxonomy" id="69014"/>
    <lineage>
        <taxon>Archaea</taxon>
        <taxon>Methanobacteriati</taxon>
        <taxon>Methanobacteriota</taxon>
        <taxon>Thermococci</taxon>
        <taxon>Thermococcales</taxon>
        <taxon>Thermococcaceae</taxon>
        <taxon>Thermococcus</taxon>
    </lineage>
</organism>
<dbReference type="PRINTS" id="PR00700">
    <property type="entry name" value="PRTYPHPHTASE"/>
</dbReference>
<dbReference type="SUPFAM" id="SSF52799">
    <property type="entry name" value="(Phosphotyrosine protein) phosphatases II"/>
    <property type="match status" value="1"/>
</dbReference>
<dbReference type="Proteomes" id="UP000000536">
    <property type="component" value="Chromosome"/>
</dbReference>
<reference evidence="7 8" key="2">
    <citation type="journal article" date="2005" name="Genome Res.">
        <title>Complete genome sequence of the hyperthermophilic archaeon Thermococcus kodakaraensis KOD1 and comparison with Pyrococcus genomes.</title>
        <authorList>
            <person name="Fukui T."/>
            <person name="Atomi H."/>
            <person name="Kanai T."/>
            <person name="Matsumi R."/>
            <person name="Fujiwara S."/>
            <person name="Imanaka T."/>
        </authorList>
    </citation>
    <scope>NUCLEOTIDE SEQUENCE [LARGE SCALE GENOMIC DNA]</scope>
    <source>
        <strain evidence="8">ATCC BAA-918 / JCM 12380 / KOD1</strain>
        <strain evidence="7">KOD1</strain>
    </source>
</reference>
<feature type="domain" description="Tyrosine-protein phosphatase" evidence="4">
    <location>
        <begin position="1"/>
        <end position="147"/>
    </location>
</feature>
<keyword evidence="1" id="KW-0378">Hydrolase</keyword>
<evidence type="ECO:0000259" key="4">
    <source>
        <dbReference type="PROSITE" id="PS50055"/>
    </source>
</evidence>
<dbReference type="Gene3D" id="3.90.190.10">
    <property type="entry name" value="Protein tyrosine phosphatase superfamily"/>
    <property type="match status" value="1"/>
</dbReference>
<protein>
    <submittedName>
        <fullName evidence="6 7">Protein tyrosine phosphatase</fullName>
    </submittedName>
</protein>
<dbReference type="InterPro" id="IPR000242">
    <property type="entry name" value="PTP_cat"/>
</dbReference>
<dbReference type="PATRIC" id="fig|69014.16.peg.240"/>
<keyword evidence="2" id="KW-0904">Protein phosphatase</keyword>
<dbReference type="RefSeq" id="WP_011249196.1">
    <property type="nucleotide sequence ID" value="NC_006624.1"/>
</dbReference>
<dbReference type="AlphaFoldDB" id="Q8X270"/>
<dbReference type="SMART" id="SM00404">
    <property type="entry name" value="PTPc_motif"/>
    <property type="match status" value="1"/>
</dbReference>
<dbReference type="FunFam" id="3.90.190.10:FF:000157">
    <property type="entry name" value="Protein-tyrosine phosphatase"/>
    <property type="match status" value="1"/>
</dbReference>
<dbReference type="InterPro" id="IPR020422">
    <property type="entry name" value="TYR_PHOSPHATASE_DUAL_dom"/>
</dbReference>
<dbReference type="PDBsum" id="5Z5A"/>
<dbReference type="BRENDA" id="3.1.3.48">
    <property type="organism ID" value="5246"/>
</dbReference>
<feature type="domain" description="Tyrosine specific protein phosphatases" evidence="5">
    <location>
        <begin position="70"/>
        <end position="138"/>
    </location>
</feature>
<dbReference type="PDBsum" id="5Z5B"/>
<dbReference type="PDB" id="5Z5B">
    <property type="method" value="X-ray"/>
    <property type="resolution" value="2.30 A"/>
    <property type="chains" value="A/B/C=1-147"/>
</dbReference>
<dbReference type="SMR" id="Q8X270"/>
<evidence type="ECO:0007829" key="10">
    <source>
        <dbReference type="PDB" id="5Z5A"/>
    </source>
</evidence>